<dbReference type="Gene3D" id="2.60.120.430">
    <property type="entry name" value="Galactose-binding lectin"/>
    <property type="match status" value="2"/>
</dbReference>
<protein>
    <recommendedName>
        <fullName evidence="1">FAS1 domain-containing protein</fullName>
    </recommendedName>
</protein>
<reference evidence="2" key="2">
    <citation type="submission" date="2020-09" db="EMBL/GenBank/DDBJ databases">
        <authorList>
            <person name="Sun Q."/>
            <person name="Kim S."/>
        </authorList>
    </citation>
    <scope>NUCLEOTIDE SEQUENCE</scope>
    <source>
        <strain evidence="2">KCTC 12719</strain>
    </source>
</reference>
<dbReference type="Gene3D" id="2.30.180.10">
    <property type="entry name" value="FAS1 domain"/>
    <property type="match status" value="3"/>
</dbReference>
<organism evidence="2 3">
    <name type="scientific">Salinimicrobium marinum</name>
    <dbReference type="NCBI Taxonomy" id="680283"/>
    <lineage>
        <taxon>Bacteria</taxon>
        <taxon>Pseudomonadati</taxon>
        <taxon>Bacteroidota</taxon>
        <taxon>Flavobacteriia</taxon>
        <taxon>Flavobacteriales</taxon>
        <taxon>Flavobacteriaceae</taxon>
        <taxon>Salinimicrobium</taxon>
    </lineage>
</organism>
<reference evidence="2" key="1">
    <citation type="journal article" date="2014" name="Int. J. Syst. Evol. Microbiol.">
        <title>Complete genome sequence of Corynebacterium casei LMG S-19264T (=DSM 44701T), isolated from a smear-ripened cheese.</title>
        <authorList>
            <consortium name="US DOE Joint Genome Institute (JGI-PGF)"/>
            <person name="Walter F."/>
            <person name="Albersmeier A."/>
            <person name="Kalinowski J."/>
            <person name="Ruckert C."/>
        </authorList>
    </citation>
    <scope>NUCLEOTIDE SEQUENCE</scope>
    <source>
        <strain evidence="2">KCTC 12719</strain>
    </source>
</reference>
<evidence type="ECO:0000259" key="1">
    <source>
        <dbReference type="PROSITE" id="PS50213"/>
    </source>
</evidence>
<feature type="domain" description="FAS1" evidence="1">
    <location>
        <begin position="25"/>
        <end position="159"/>
    </location>
</feature>
<dbReference type="InterPro" id="IPR036378">
    <property type="entry name" value="FAS1_dom_sf"/>
</dbReference>
<keyword evidence="3" id="KW-1185">Reference proteome</keyword>
<feature type="domain" description="FAS1" evidence="1">
    <location>
        <begin position="161"/>
        <end position="308"/>
    </location>
</feature>
<sequence length="767" mass="82281">MLVILAGFSSCEKDDDLYPQLGEDPRNISEILSETEDLSTFYQVLTEMELDSTLRSTTTYIVFAPQNEAFANVDLDGLSEEEYDNTILNHLLSTVTADFTSNLTTGYRTTMATGPNGTNLSLFINAEGTPTLNGTVQLVDGSSNRGATNGVLHVVNEVLTPPTILDHLEANPEFSMFLEAVEEAGLTEVLTVTEVTDEENPDYPVTIFAPTNDAFENSLSVLNGALGWESLDDIPAEVLQELLQYHIVQGTNTVSGETPGTEQTTMQGETFSISAQSVISDASYTNANFVQADIQATNGVLHGIDKLLLTEDVFQDYLDETLNIRERLEDTGFSMFLTAAEMTGLSGSLETDELTVFAPNNAAFEAFFGTIENYESLEDFDTQEELDLLRSVLEYHLHSGILLSSQLTDGTLTTVQGDLVTVDTGAGSLTPSHEAAQRANLGRTNIGGTNGVIHEINNFLVSDVDAEALGYPVPSTGGPEFGLEIYHDALNPDFWYGWTEPDFANTENVYSGDQSIRLDYAGYEALQIGNSDGADISGFTTVDFAAYSEAGTSILVYMNGQNSDGVVLTVPAGEWTRFSVPVADISTGATSLTEIAIQDQSGETGTIYYDQIGLDVTGGGNSAPSFDLPVYSDGIQSGFQDTWDGWGGTYTFNSTEVVQNGETSIKLEYFADSWGALQIGGADGVNATDYATFNFSAYGAPGSGTTPLVVGLAGVDDGVSVEVVEGEWTTYSIPVSSFPDTSLGEIRIKNNSAEATTIYIDNIGFNN</sequence>
<dbReference type="InterPro" id="IPR000782">
    <property type="entry name" value="FAS1_domain"/>
</dbReference>
<dbReference type="Pfam" id="PF02469">
    <property type="entry name" value="Fasciclin"/>
    <property type="match status" value="3"/>
</dbReference>
<dbReference type="EMBL" id="BMXB01000010">
    <property type="protein sequence ID" value="GHA41896.1"/>
    <property type="molecule type" value="Genomic_DNA"/>
</dbReference>
<dbReference type="SUPFAM" id="SSF49785">
    <property type="entry name" value="Galactose-binding domain-like"/>
    <property type="match status" value="2"/>
</dbReference>
<gene>
    <name evidence="2" type="ORF">GCM10007103_24000</name>
</gene>
<dbReference type="AlphaFoldDB" id="A0A918VZX0"/>
<dbReference type="PROSITE" id="PS50213">
    <property type="entry name" value="FAS1"/>
    <property type="match status" value="3"/>
</dbReference>
<dbReference type="Proteomes" id="UP000610456">
    <property type="component" value="Unassembled WGS sequence"/>
</dbReference>
<comment type="caution">
    <text evidence="2">The sequence shown here is derived from an EMBL/GenBank/DDBJ whole genome shotgun (WGS) entry which is preliminary data.</text>
</comment>
<proteinExistence type="predicted"/>
<name>A0A918VZX0_9FLAO</name>
<dbReference type="SMART" id="SM00554">
    <property type="entry name" value="FAS1"/>
    <property type="match status" value="3"/>
</dbReference>
<dbReference type="PANTHER" id="PTHR10900">
    <property type="entry name" value="PERIOSTIN-RELATED"/>
    <property type="match status" value="1"/>
</dbReference>
<evidence type="ECO:0000313" key="2">
    <source>
        <dbReference type="EMBL" id="GHA41896.1"/>
    </source>
</evidence>
<dbReference type="InterPro" id="IPR008979">
    <property type="entry name" value="Galactose-bd-like_sf"/>
</dbReference>
<evidence type="ECO:0000313" key="3">
    <source>
        <dbReference type="Proteomes" id="UP000610456"/>
    </source>
</evidence>
<dbReference type="PANTHER" id="PTHR10900:SF77">
    <property type="entry name" value="FI19380P1"/>
    <property type="match status" value="1"/>
</dbReference>
<accession>A0A918VZX0</accession>
<dbReference type="SUPFAM" id="SSF82153">
    <property type="entry name" value="FAS1 domain"/>
    <property type="match status" value="3"/>
</dbReference>
<dbReference type="InterPro" id="IPR050904">
    <property type="entry name" value="Adhesion/Biosynth-related"/>
</dbReference>
<feature type="domain" description="FAS1" evidence="1">
    <location>
        <begin position="320"/>
        <end position="460"/>
    </location>
</feature>
<dbReference type="GO" id="GO:0005615">
    <property type="term" value="C:extracellular space"/>
    <property type="evidence" value="ECO:0007669"/>
    <property type="project" value="TreeGrafter"/>
</dbReference>